<proteinExistence type="predicted"/>
<protein>
    <submittedName>
        <fullName evidence="1">Uncharacterized protein</fullName>
    </submittedName>
</protein>
<dbReference type="Proteomes" id="UP000886390">
    <property type="component" value="Unassembled WGS sequence"/>
</dbReference>
<dbReference type="AlphaFoldDB" id="A0A7C3G498"/>
<name>A0A7C3G498_9BACT</name>
<comment type="caution">
    <text evidence="1">The sequence shown here is derived from an EMBL/GenBank/DDBJ whole genome shotgun (WGS) entry which is preliminary data.</text>
</comment>
<reference evidence="1" key="1">
    <citation type="journal article" date="2020" name="mSystems">
        <title>Genome- and Community-Level Interaction Insights into Carbon Utilization and Element Cycling Functions of Hydrothermarchaeota in Hydrothermal Sediment.</title>
        <authorList>
            <person name="Zhou Z."/>
            <person name="Liu Y."/>
            <person name="Xu W."/>
            <person name="Pan J."/>
            <person name="Luo Z.H."/>
            <person name="Li M."/>
        </authorList>
    </citation>
    <scope>NUCLEOTIDE SEQUENCE [LARGE SCALE GENOMIC DNA]</scope>
    <source>
        <strain evidence="1">HyVt-507</strain>
    </source>
</reference>
<sequence>MRLLMIMLLVVFVNLEAKGLSGKWVSPQAGTSLEFISKTVLSYDGERFRYRINANNIQIADEYLGYIDYPYKLQNHKLYIRFPEGYTLAFTKVKKKKQNKKHVSAGGTQNHLIRGGLCSYSSSYNGGYSHSDRVYFDGVGRYSTGSQTYSSGDSGAYVNEGADGNGGSYRVVGDRIYIETDDGNSFEGSVIEQQNDGRITGIKINGKVFGSALCD</sequence>
<accession>A0A7C3G498</accession>
<dbReference type="EMBL" id="DRNH01000308">
    <property type="protein sequence ID" value="HFB54213.1"/>
    <property type="molecule type" value="Genomic_DNA"/>
</dbReference>
<gene>
    <name evidence="1" type="ORF">ENJ67_05705</name>
</gene>
<evidence type="ECO:0000313" key="1">
    <source>
        <dbReference type="EMBL" id="HFB54213.1"/>
    </source>
</evidence>
<organism evidence="1">
    <name type="scientific">Sulfurimonas autotrophica</name>
    <dbReference type="NCBI Taxonomy" id="202747"/>
    <lineage>
        <taxon>Bacteria</taxon>
        <taxon>Pseudomonadati</taxon>
        <taxon>Campylobacterota</taxon>
        <taxon>Epsilonproteobacteria</taxon>
        <taxon>Campylobacterales</taxon>
        <taxon>Sulfurimonadaceae</taxon>
        <taxon>Sulfurimonas</taxon>
    </lineage>
</organism>